<dbReference type="Pfam" id="PF09723">
    <property type="entry name" value="Zn_ribbon_8"/>
    <property type="match status" value="1"/>
</dbReference>
<dbReference type="AlphaFoldDB" id="X0TYT6"/>
<accession>X0TYT6</accession>
<dbReference type="InterPro" id="IPR013429">
    <property type="entry name" value="Regulatory_FmdB_Zinc_ribbon"/>
</dbReference>
<feature type="domain" description="Putative regulatory protein FmdB zinc ribbon" evidence="2">
    <location>
        <begin position="3"/>
        <end position="43"/>
    </location>
</feature>
<evidence type="ECO:0000256" key="1">
    <source>
        <dbReference type="SAM" id="MobiDB-lite"/>
    </source>
</evidence>
<dbReference type="EMBL" id="BARS01010412">
    <property type="protein sequence ID" value="GAF93297.1"/>
    <property type="molecule type" value="Genomic_DNA"/>
</dbReference>
<gene>
    <name evidence="3" type="ORF">S01H1_19309</name>
</gene>
<reference evidence="3" key="1">
    <citation type="journal article" date="2014" name="Front. Microbiol.">
        <title>High frequency of phylogenetically diverse reductive dehalogenase-homologous genes in deep subseafloor sedimentary metagenomes.</title>
        <authorList>
            <person name="Kawai M."/>
            <person name="Futagami T."/>
            <person name="Toyoda A."/>
            <person name="Takaki Y."/>
            <person name="Nishi S."/>
            <person name="Hori S."/>
            <person name="Arai W."/>
            <person name="Tsubouchi T."/>
            <person name="Morono Y."/>
            <person name="Uchiyama I."/>
            <person name="Ito T."/>
            <person name="Fujiyama A."/>
            <person name="Inagaki F."/>
            <person name="Takami H."/>
        </authorList>
    </citation>
    <scope>NUCLEOTIDE SEQUENCE</scope>
    <source>
        <strain evidence="3">Expedition CK06-06</strain>
    </source>
</reference>
<feature type="non-terminal residue" evidence="3">
    <location>
        <position position="1"/>
    </location>
</feature>
<comment type="caution">
    <text evidence="3">The sequence shown here is derived from an EMBL/GenBank/DDBJ whole genome shotgun (WGS) entry which is preliminary data.</text>
</comment>
<dbReference type="NCBIfam" id="TIGR02605">
    <property type="entry name" value="CxxC_CxxC_SSSS"/>
    <property type="match status" value="1"/>
</dbReference>
<proteinExistence type="predicted"/>
<organism evidence="3">
    <name type="scientific">marine sediment metagenome</name>
    <dbReference type="NCBI Taxonomy" id="412755"/>
    <lineage>
        <taxon>unclassified sequences</taxon>
        <taxon>metagenomes</taxon>
        <taxon>ecological metagenomes</taxon>
    </lineage>
</organism>
<sequence length="86" mass="9715">EKMPTYEYECNECDFLFERKQRFDEEPVAMCPKCEGRARRVIHSVPIIFKGSGFYVTDSRKSIAPAPATKGVSGKGKKGRKGRKGK</sequence>
<evidence type="ECO:0000259" key="2">
    <source>
        <dbReference type="SMART" id="SM00834"/>
    </source>
</evidence>
<dbReference type="SMART" id="SM00834">
    <property type="entry name" value="CxxC_CXXC_SSSS"/>
    <property type="match status" value="1"/>
</dbReference>
<dbReference type="PANTHER" id="PTHR34404:SF2">
    <property type="entry name" value="CONSERVED SERINE RICH PROTEIN"/>
    <property type="match status" value="1"/>
</dbReference>
<dbReference type="PANTHER" id="PTHR34404">
    <property type="entry name" value="REGULATORY PROTEIN, FMDB FAMILY"/>
    <property type="match status" value="1"/>
</dbReference>
<feature type="compositionally biased region" description="Basic residues" evidence="1">
    <location>
        <begin position="75"/>
        <end position="86"/>
    </location>
</feature>
<evidence type="ECO:0000313" key="3">
    <source>
        <dbReference type="EMBL" id="GAF93297.1"/>
    </source>
</evidence>
<name>X0TYT6_9ZZZZ</name>
<feature type="region of interest" description="Disordered" evidence="1">
    <location>
        <begin position="64"/>
        <end position="86"/>
    </location>
</feature>
<protein>
    <recommendedName>
        <fullName evidence="2">Putative regulatory protein FmdB zinc ribbon domain-containing protein</fullName>
    </recommendedName>
</protein>